<accession>A0A0C9ZC29</accession>
<dbReference type="InterPro" id="IPR001227">
    <property type="entry name" value="Ac_transferase_dom_sf"/>
</dbReference>
<reference evidence="9 10" key="1">
    <citation type="submission" date="2014-04" db="EMBL/GenBank/DDBJ databases">
        <authorList>
            <consortium name="DOE Joint Genome Institute"/>
            <person name="Kuo A."/>
            <person name="Ruytinx J."/>
            <person name="Rineau F."/>
            <person name="Colpaert J."/>
            <person name="Kohler A."/>
            <person name="Nagy L.G."/>
            <person name="Floudas D."/>
            <person name="Copeland A."/>
            <person name="Barry K.W."/>
            <person name="Cichocki N."/>
            <person name="Veneault-Fourrey C."/>
            <person name="LaButti K."/>
            <person name="Lindquist E.A."/>
            <person name="Lipzen A."/>
            <person name="Lundell T."/>
            <person name="Morin E."/>
            <person name="Murat C."/>
            <person name="Sun H."/>
            <person name="Tunlid A."/>
            <person name="Henrissat B."/>
            <person name="Grigoriev I.V."/>
            <person name="Hibbett D.S."/>
            <person name="Martin F."/>
            <person name="Nordberg H.P."/>
            <person name="Cantor M.N."/>
            <person name="Hua S.X."/>
        </authorList>
    </citation>
    <scope>NUCLEOTIDE SEQUENCE [LARGE SCALE GENOMIC DNA]</scope>
    <source>
        <strain evidence="9 10">UH-Slu-Lm8-n1</strain>
    </source>
</reference>
<dbReference type="SUPFAM" id="SSF55048">
    <property type="entry name" value="Probable ACP-binding domain of malonyl-CoA ACP transacylase"/>
    <property type="match status" value="1"/>
</dbReference>
<feature type="domain" description="PKS/mFAS DH" evidence="8">
    <location>
        <begin position="889"/>
        <end position="1176"/>
    </location>
</feature>
<dbReference type="SUPFAM" id="SSF51735">
    <property type="entry name" value="NAD(P)-binding Rossmann-fold domains"/>
    <property type="match status" value="2"/>
</dbReference>
<dbReference type="SUPFAM" id="SSF53901">
    <property type="entry name" value="Thiolase-like"/>
    <property type="match status" value="1"/>
</dbReference>
<dbReference type="Gene3D" id="3.40.366.10">
    <property type="entry name" value="Malonyl-Coenzyme A Acyl Carrier Protein, domain 2"/>
    <property type="match status" value="1"/>
</dbReference>
<dbReference type="PANTHER" id="PTHR43775">
    <property type="entry name" value="FATTY ACID SYNTHASE"/>
    <property type="match status" value="1"/>
</dbReference>
<dbReference type="Gene3D" id="3.30.70.3290">
    <property type="match status" value="1"/>
</dbReference>
<evidence type="ECO:0000256" key="5">
    <source>
        <dbReference type="ARBA" id="ARBA00023268"/>
    </source>
</evidence>
<dbReference type="InterPro" id="IPR009081">
    <property type="entry name" value="PP-bd_ACP"/>
</dbReference>
<dbReference type="GO" id="GO:0004315">
    <property type="term" value="F:3-oxoacyl-[acyl-carrier-protein] synthase activity"/>
    <property type="evidence" value="ECO:0007669"/>
    <property type="project" value="InterPro"/>
</dbReference>
<evidence type="ECO:0000313" key="9">
    <source>
        <dbReference type="EMBL" id="KIK35075.1"/>
    </source>
</evidence>
<gene>
    <name evidence="9" type="primary">pks2</name>
    <name evidence="9" type="ORF">CY34DRAFT_17261</name>
</gene>
<dbReference type="GO" id="GO:0044550">
    <property type="term" value="P:secondary metabolite biosynthetic process"/>
    <property type="evidence" value="ECO:0007669"/>
    <property type="project" value="UniProtKB-ARBA"/>
</dbReference>
<keyword evidence="4" id="KW-0843">Virulence</keyword>
<dbReference type="SMART" id="SM00826">
    <property type="entry name" value="PKS_DH"/>
    <property type="match status" value="1"/>
</dbReference>
<feature type="active site" description="Proton acceptor; for dehydratase activity" evidence="6">
    <location>
        <position position="921"/>
    </location>
</feature>
<dbReference type="SMART" id="SM00825">
    <property type="entry name" value="PKS_KS"/>
    <property type="match status" value="1"/>
</dbReference>
<dbReference type="GO" id="GO:0004312">
    <property type="term" value="F:fatty acid synthase activity"/>
    <property type="evidence" value="ECO:0007669"/>
    <property type="project" value="TreeGrafter"/>
</dbReference>
<dbReference type="InterPro" id="IPR013120">
    <property type="entry name" value="FAR_NAD-bd"/>
</dbReference>
<dbReference type="Pfam" id="PF08659">
    <property type="entry name" value="KR"/>
    <property type="match status" value="1"/>
</dbReference>
<dbReference type="InterPro" id="IPR036736">
    <property type="entry name" value="ACP-like_sf"/>
</dbReference>
<dbReference type="Pfam" id="PF16197">
    <property type="entry name" value="KAsynt_C_assoc"/>
    <property type="match status" value="1"/>
</dbReference>
<dbReference type="STRING" id="930992.A0A0C9ZC29"/>
<dbReference type="Gene3D" id="3.40.50.720">
    <property type="entry name" value="NAD(P)-binding Rossmann-like Domain"/>
    <property type="match status" value="2"/>
</dbReference>
<dbReference type="InterPro" id="IPR020841">
    <property type="entry name" value="PKS_Beta-ketoAc_synthase_dom"/>
</dbReference>
<dbReference type="InterPro" id="IPR020807">
    <property type="entry name" value="PKS_DH"/>
</dbReference>
<dbReference type="InterPro" id="IPR050091">
    <property type="entry name" value="PKS_NRPS_Biosynth_Enz"/>
</dbReference>
<dbReference type="Pfam" id="PF14765">
    <property type="entry name" value="PS-DH"/>
    <property type="match status" value="1"/>
</dbReference>
<dbReference type="InterPro" id="IPR014030">
    <property type="entry name" value="Ketoacyl_synth_N"/>
</dbReference>
<dbReference type="PROSITE" id="PS00606">
    <property type="entry name" value="KS3_1"/>
    <property type="match status" value="1"/>
</dbReference>
<evidence type="ECO:0000313" key="10">
    <source>
        <dbReference type="Proteomes" id="UP000054485"/>
    </source>
</evidence>
<dbReference type="SMART" id="SM00827">
    <property type="entry name" value="PKS_AT"/>
    <property type="match status" value="1"/>
</dbReference>
<protein>
    <submittedName>
        <fullName evidence="9">Pks2 protein</fullName>
    </submittedName>
</protein>
<keyword evidence="1" id="KW-0596">Phosphopantetheine</keyword>
<dbReference type="InterPro" id="IPR016035">
    <property type="entry name" value="Acyl_Trfase/lysoPLipase"/>
</dbReference>
<keyword evidence="3" id="KW-0808">Transferase</keyword>
<dbReference type="InterPro" id="IPR049551">
    <property type="entry name" value="PKS_DH_C"/>
</dbReference>
<dbReference type="InterPro" id="IPR018201">
    <property type="entry name" value="Ketoacyl_synth_AS"/>
</dbReference>
<dbReference type="CDD" id="cd00833">
    <property type="entry name" value="PKS"/>
    <property type="match status" value="1"/>
</dbReference>
<dbReference type="Pfam" id="PF02801">
    <property type="entry name" value="Ketoacyl-synt_C"/>
    <property type="match status" value="1"/>
</dbReference>
<dbReference type="InterPro" id="IPR032821">
    <property type="entry name" value="PKS_assoc"/>
</dbReference>
<name>A0A0C9ZC29_9AGAM</name>
<evidence type="ECO:0000256" key="6">
    <source>
        <dbReference type="PROSITE-ProRule" id="PRU01363"/>
    </source>
</evidence>
<dbReference type="InterPro" id="IPR016036">
    <property type="entry name" value="Malonyl_transacylase_ACP-bd"/>
</dbReference>
<keyword evidence="5" id="KW-0511">Multifunctional enzyme</keyword>
<dbReference type="Gene3D" id="3.40.47.10">
    <property type="match status" value="1"/>
</dbReference>
<evidence type="ECO:0000259" key="7">
    <source>
        <dbReference type="PROSITE" id="PS52004"/>
    </source>
</evidence>
<keyword evidence="2" id="KW-0597">Phosphoprotein</keyword>
<dbReference type="InterPro" id="IPR036291">
    <property type="entry name" value="NAD(P)-bd_dom_sf"/>
</dbReference>
<feature type="region of interest" description="N-terminal hotdog fold" evidence="6">
    <location>
        <begin position="889"/>
        <end position="1009"/>
    </location>
</feature>
<evidence type="ECO:0000259" key="8">
    <source>
        <dbReference type="PROSITE" id="PS52019"/>
    </source>
</evidence>
<dbReference type="EMBL" id="KN835665">
    <property type="protein sequence ID" value="KIK35075.1"/>
    <property type="molecule type" value="Genomic_DNA"/>
</dbReference>
<dbReference type="Pfam" id="PF21089">
    <property type="entry name" value="PKS_DH_N"/>
    <property type="match status" value="1"/>
</dbReference>
<feature type="region of interest" description="C-terminal hotdog fold" evidence="6">
    <location>
        <begin position="1022"/>
        <end position="1176"/>
    </location>
</feature>
<dbReference type="Gene3D" id="3.10.129.110">
    <property type="entry name" value="Polyketide synthase dehydratase"/>
    <property type="match status" value="1"/>
</dbReference>
<sequence length="2330" mass="253270">MVFSQEHYPIAVVGISAELPSGPHGTSNLDYSSFFDFLMNEQEAYEKIPSDRFNIDALKGNNIGEVAATHGAFLKDLDLFDHIEFGISSKDARMMTIGTRKLIELSFLALLDSGIDYRGKNIGAYMASVAHDAWMIAGEDETEARGSLAYSPSMIANRVSYHLDLRGPSIPTDTACSSSLSAFHLAIQAVRNGECEAAVVGGCQLNHRFVDWLAYTQGGILAPDGKCKPFDASANGFSRGEGAVVVVLKPLEKALLDHDHIYATVLGTGINSSGSLAPANSPVAYAQRDAMLRAFKQAGRLPQEVDFVELHATGTAIGDPTEANWVGESFLKNDNKELYIGSVKGNIGHLEITAFLASLCKVCSMFKSGIIPPNVNLLNPNPAIRWDDFHLRVASSPTALPCQSTTGRSLVSLASSGIGGANGHCVVEGPPATNPVAPFWLSDAIRAPCLLVAGGLSPRSTTAIGETIRSIDGETLPSVAATFGRRSRSMPWRSYAVTSSDSPPRFTEPVLAPRTPPPLVFVFSGQGPQHFEMGRELFSTCAVFQKSILEMDKIHELSTGFSLIAQTGLFAQRTHSAEALGKVWPIAVTLPALTMLQIATFDSLVSLGMKPTATVGHSAGETALLYASGAGSKAMAVELAIARGRAMTIVEGSQGAMAAVSCSPEQAQEIISQIHTEQGKADLDVGCYNTPGAITLSGSSTDIDLAVECAKAAGFFAKRLNTAVPVHSRLMDACHDEFMRLVTDIFDRYPSQPPQLPTYSTESGMLKQDRFTAEYYWSGTRGPVQFTGAIQRMVLEIGSPSFLEIGPHPALASYLVTLGGEKTTVACPLRRPKANQGDLFAFIDALGKLAVAGHCCVDFDILNGCTAADAPKVPAYPFSRKKLHLYPISPSIKKICQPRNGPLNYPQLRINAQTHPYLAQHVIQGEPIMPAAGFLEMALEFGARQLWDVNFLFMLSLSGDQPVPVDICTEGPRWSVRSALVNPLQSSGAPPQYDRLHAEGYLSRDSPTLALPAVDIQAIKERCTRVSVEGFYDALEHFAQYGPDYRRALDCYRGTDNGHDEALIQIRGDVGDLPGLEMFKIHPVIFDSAIHILVHPMFTHLTDKTLYYLPSRLQNLTIHEELLTSPFPRSIYAHVVFRQWTPQSLTYDVALLNEDGIRLCTMQSFEVALHGESSLYEPRSRFDLVYEPIQLDLSSCRHPTQEELPSLSSSSPPLNIIAYKHGKETELQMILSAQDATAPCNIYVTAPAGPDGDEAIGFVRSLRKEYLLWTISAVVFDSVWDDESIRRAVGVLSDMPQVETELVVDASGLVHAPRITPCEGPKKVSPFNFLEPWQIEKSAVVHRSLPRSDCHSGVVHVQSVSRADDQVWAFVGSLVDSGKAVMGVSALPVGNIIVAPLDSLVDAPVALDTDASRGPPVLALAISVIAVGSAYFENPGRFRGEILVTHADTQTSMLVTQLYILQGFRVTTLTQHATDSEISRLPHGRFNIIVSEYSDTATLQLLSRLLTANGRTFPWKHPTKGLQSLLACDPWLIGHAIRLGSETAGNELKIPMSNLSEIITVMPGDSIHVKKDLFSDKKAYLLVGGLGSLGLQIAQWMYKNGAREIVLTSRTGRAGIQRRGDTASQRIISYLESLPDLNLRIEAIDALCASDMKAMVQRLQNPLGGCMLLSVVLADGLFSGLSTENFNTPFGPKIGAFDVLCHITDTNKLDFLISFSSVSALFGNAGQTNYAAANTVLDGRLRTMPNAFSIVTPAVTDSFVATSGPTKFKHLTNWGMSSQRIFQFIEEGIQKLADGPFWFYIPEFDWEAVCANLGKSPMYSHLLPERAIVEDGASTSNNSVSIGDILCATLDIAREDLSPDVPLTVYGLDSLSAARLSFALNPFFSISQTQLLANVTLRSLEARLEDQQQSVLTEAEQRNASELHQVSEMRSLVAKYTSGFKNPKTLLPSLGSRDCVVLVTGTTGVVGAHLLECLLHTPQITRIFLLNRTKPGTRTMLERHQETFQAQSLDPTGLETDKVVYLEGTLDKDHFGLSTDTFNEMARNVTHIVHVAWPMDFAIPLAAFDRAIHGLRNLVDFAISSPWQVAPQLFFTSTVGVLSGLTSSGTVEEALIHDPSISVGAGYIESKWVAEHVLAAAADATRLKPTIIRLGQLTGGRKGFWKVTEWIPSMIKSGVSLGALPNRTNTVNWLPVDVAAAAMVEMFDSPPGVYHLTHPSPVSWAIPMQEAARIMNVPLVPYAQWLAALEKQASSPTSETLKNNPALRLLDFFRYTTRRRNLTTKTENFLEPELSCAKALKESPTLRSIASTPLGAQDVLKWIGYWRSVGFIPI</sequence>
<dbReference type="InterPro" id="IPR057326">
    <property type="entry name" value="KR_dom"/>
</dbReference>
<evidence type="ECO:0000256" key="1">
    <source>
        <dbReference type="ARBA" id="ARBA00022450"/>
    </source>
</evidence>
<dbReference type="HOGENOM" id="CLU_000022_31_0_1"/>
<dbReference type="PROSITE" id="PS52004">
    <property type="entry name" value="KS3_2"/>
    <property type="match status" value="1"/>
</dbReference>
<dbReference type="GO" id="GO:0006633">
    <property type="term" value="P:fatty acid biosynthetic process"/>
    <property type="evidence" value="ECO:0007669"/>
    <property type="project" value="InterPro"/>
</dbReference>
<dbReference type="Proteomes" id="UP000054485">
    <property type="component" value="Unassembled WGS sequence"/>
</dbReference>
<dbReference type="SUPFAM" id="SSF47336">
    <property type="entry name" value="ACP-like"/>
    <property type="match status" value="1"/>
</dbReference>
<dbReference type="InterPro" id="IPR014031">
    <property type="entry name" value="Ketoacyl_synth_C"/>
</dbReference>
<dbReference type="Pfam" id="PF00109">
    <property type="entry name" value="ketoacyl-synt"/>
    <property type="match status" value="1"/>
</dbReference>
<dbReference type="PANTHER" id="PTHR43775:SF37">
    <property type="entry name" value="SI:DKEY-61P9.11"/>
    <property type="match status" value="1"/>
</dbReference>
<dbReference type="SMART" id="SM00822">
    <property type="entry name" value="PKS_KR"/>
    <property type="match status" value="1"/>
</dbReference>
<dbReference type="InterPro" id="IPR042104">
    <property type="entry name" value="PKS_dehydratase_sf"/>
</dbReference>
<dbReference type="InterPro" id="IPR013968">
    <property type="entry name" value="PKS_KR"/>
</dbReference>
<reference evidence="10" key="2">
    <citation type="submission" date="2015-01" db="EMBL/GenBank/DDBJ databases">
        <title>Evolutionary Origins and Diversification of the Mycorrhizal Mutualists.</title>
        <authorList>
            <consortium name="DOE Joint Genome Institute"/>
            <consortium name="Mycorrhizal Genomics Consortium"/>
            <person name="Kohler A."/>
            <person name="Kuo A."/>
            <person name="Nagy L.G."/>
            <person name="Floudas D."/>
            <person name="Copeland A."/>
            <person name="Barry K.W."/>
            <person name="Cichocki N."/>
            <person name="Veneault-Fourrey C."/>
            <person name="LaButti K."/>
            <person name="Lindquist E.A."/>
            <person name="Lipzen A."/>
            <person name="Lundell T."/>
            <person name="Morin E."/>
            <person name="Murat C."/>
            <person name="Riley R."/>
            <person name="Ohm R."/>
            <person name="Sun H."/>
            <person name="Tunlid A."/>
            <person name="Henrissat B."/>
            <person name="Grigoriev I.V."/>
            <person name="Hibbett D.S."/>
            <person name="Martin F."/>
        </authorList>
    </citation>
    <scope>NUCLEOTIDE SEQUENCE [LARGE SCALE GENOMIC DNA]</scope>
    <source>
        <strain evidence="10">UH-Slu-Lm8-n1</strain>
    </source>
</reference>
<evidence type="ECO:0000256" key="3">
    <source>
        <dbReference type="ARBA" id="ARBA00022679"/>
    </source>
</evidence>
<dbReference type="InterPro" id="IPR016039">
    <property type="entry name" value="Thiolase-like"/>
</dbReference>
<keyword evidence="10" id="KW-1185">Reference proteome</keyword>
<dbReference type="InterPro" id="IPR014043">
    <property type="entry name" value="Acyl_transferase_dom"/>
</dbReference>
<evidence type="ECO:0000256" key="4">
    <source>
        <dbReference type="ARBA" id="ARBA00023026"/>
    </source>
</evidence>
<evidence type="ECO:0000256" key="2">
    <source>
        <dbReference type="ARBA" id="ARBA00022553"/>
    </source>
</evidence>
<dbReference type="InParanoid" id="A0A0C9ZC29"/>
<dbReference type="InterPro" id="IPR049552">
    <property type="entry name" value="PKS_DH_N"/>
</dbReference>
<dbReference type="Pfam" id="PF07993">
    <property type="entry name" value="NAD_binding_4"/>
    <property type="match status" value="1"/>
</dbReference>
<dbReference type="SUPFAM" id="SSF52151">
    <property type="entry name" value="FabD/lysophospholipase-like"/>
    <property type="match status" value="1"/>
</dbReference>
<dbReference type="Pfam" id="PF00550">
    <property type="entry name" value="PP-binding"/>
    <property type="match status" value="1"/>
</dbReference>
<organism evidence="9 10">
    <name type="scientific">Suillus luteus UH-Slu-Lm8-n1</name>
    <dbReference type="NCBI Taxonomy" id="930992"/>
    <lineage>
        <taxon>Eukaryota</taxon>
        <taxon>Fungi</taxon>
        <taxon>Dikarya</taxon>
        <taxon>Basidiomycota</taxon>
        <taxon>Agaricomycotina</taxon>
        <taxon>Agaricomycetes</taxon>
        <taxon>Agaricomycetidae</taxon>
        <taxon>Boletales</taxon>
        <taxon>Suillineae</taxon>
        <taxon>Suillaceae</taxon>
        <taxon>Suillus</taxon>
    </lineage>
</organism>
<dbReference type="PROSITE" id="PS52019">
    <property type="entry name" value="PKS_MFAS_DH"/>
    <property type="match status" value="1"/>
</dbReference>
<feature type="domain" description="Ketosynthase family 3 (KS3)" evidence="7">
    <location>
        <begin position="7"/>
        <end position="429"/>
    </location>
</feature>
<dbReference type="Pfam" id="PF00698">
    <property type="entry name" value="Acyl_transf_1"/>
    <property type="match status" value="1"/>
</dbReference>
<dbReference type="InterPro" id="IPR049900">
    <property type="entry name" value="PKS_mFAS_DH"/>
</dbReference>
<feature type="active site" description="Proton donor; for dehydratase activity" evidence="6">
    <location>
        <position position="1087"/>
    </location>
</feature>
<dbReference type="OrthoDB" id="329835at2759"/>
<proteinExistence type="predicted"/>